<dbReference type="AlphaFoldDB" id="A0A919YRI3"/>
<feature type="region of interest" description="Disordered" evidence="1">
    <location>
        <begin position="60"/>
        <end position="124"/>
    </location>
</feature>
<feature type="compositionally biased region" description="Polar residues" evidence="1">
    <location>
        <begin position="87"/>
        <end position="106"/>
    </location>
</feature>
<sequence>MKKSFSDKYGIALVIIVIGGWFIARQFGLSISLGKIILVLVGVAIVMYGVRMIRQNGNKNDEEQQWDHYNPNMAPPPPPPPGDEPFSSVNPGKSGVGANSTQSPLYGSSFPPGEETGPKSKQYDYNNYNYGKHSSSGGSIDRSVFIGDIHYGKQHWELKPMNLSAFIGDMKIDLSKAHIPYGETRIQISAFIGDVKVYIPNDVTLGVSIQMNAFIGDTKLIDQKESGLMGSYDLSTPNYHECDRKVLLQVSTFIGDVKVKRVG</sequence>
<accession>A0A919YRI3</accession>
<keyword evidence="2" id="KW-0472">Membrane</keyword>
<organism evidence="4 5">
    <name type="scientific">Paenibacillus montaniterrae</name>
    <dbReference type="NCBI Taxonomy" id="429341"/>
    <lineage>
        <taxon>Bacteria</taxon>
        <taxon>Bacillati</taxon>
        <taxon>Bacillota</taxon>
        <taxon>Bacilli</taxon>
        <taxon>Bacillales</taxon>
        <taxon>Paenibacillaceae</taxon>
        <taxon>Paenibacillus</taxon>
    </lineage>
</organism>
<dbReference type="InterPro" id="IPR024425">
    <property type="entry name" value="LiaF-like_C"/>
</dbReference>
<reference evidence="4" key="1">
    <citation type="submission" date="2021-03" db="EMBL/GenBank/DDBJ databases">
        <title>Antimicrobial resistance genes in bacteria isolated from Japanese honey, and their potential for conferring macrolide and lincosamide resistance in the American foulbrood pathogen Paenibacillus larvae.</title>
        <authorList>
            <person name="Okamoto M."/>
            <person name="Kumagai M."/>
            <person name="Kanamori H."/>
            <person name="Takamatsu D."/>
        </authorList>
    </citation>
    <scope>NUCLEOTIDE SEQUENCE</scope>
    <source>
        <strain evidence="4">J40TS1</strain>
    </source>
</reference>
<name>A0A919YRI3_9BACL</name>
<feature type="compositionally biased region" description="Pro residues" evidence="1">
    <location>
        <begin position="73"/>
        <end position="83"/>
    </location>
</feature>
<keyword evidence="5" id="KW-1185">Reference proteome</keyword>
<feature type="domain" description="Cell wall-active antibiotics response LiaF-like C-terminal" evidence="3">
    <location>
        <begin position="145"/>
        <end position="259"/>
    </location>
</feature>
<dbReference type="GO" id="GO:0016020">
    <property type="term" value="C:membrane"/>
    <property type="evidence" value="ECO:0007669"/>
    <property type="project" value="InterPro"/>
</dbReference>
<protein>
    <recommendedName>
        <fullName evidence="3">Cell wall-active antibiotics response LiaF-like C-terminal domain-containing protein</fullName>
    </recommendedName>
</protein>
<keyword evidence="2" id="KW-1133">Transmembrane helix</keyword>
<comment type="caution">
    <text evidence="4">The sequence shown here is derived from an EMBL/GenBank/DDBJ whole genome shotgun (WGS) entry which is preliminary data.</text>
</comment>
<evidence type="ECO:0000256" key="1">
    <source>
        <dbReference type="SAM" id="MobiDB-lite"/>
    </source>
</evidence>
<dbReference type="EMBL" id="BOSE01000002">
    <property type="protein sequence ID" value="GIP15618.1"/>
    <property type="molecule type" value="Genomic_DNA"/>
</dbReference>
<feature type="transmembrane region" description="Helical" evidence="2">
    <location>
        <begin position="9"/>
        <end position="27"/>
    </location>
</feature>
<feature type="transmembrane region" description="Helical" evidence="2">
    <location>
        <begin position="33"/>
        <end position="50"/>
    </location>
</feature>
<keyword evidence="2" id="KW-0812">Transmembrane</keyword>
<evidence type="ECO:0000259" key="3">
    <source>
        <dbReference type="Pfam" id="PF09922"/>
    </source>
</evidence>
<evidence type="ECO:0000313" key="4">
    <source>
        <dbReference type="EMBL" id="GIP15618.1"/>
    </source>
</evidence>
<dbReference type="RefSeq" id="WP_213513910.1">
    <property type="nucleotide sequence ID" value="NZ_BOSE01000002.1"/>
</dbReference>
<dbReference type="NCBIfam" id="NF040535">
    <property type="entry name" value="LiaF_C_term"/>
    <property type="match status" value="1"/>
</dbReference>
<dbReference type="PIRSF" id="PIRSF031509">
    <property type="entry name" value="Cell_wall_LiaF/YvqF"/>
    <property type="match status" value="1"/>
</dbReference>
<dbReference type="Pfam" id="PF09922">
    <property type="entry name" value="LiaF-like_C"/>
    <property type="match status" value="1"/>
</dbReference>
<gene>
    <name evidence="4" type="ORF">J40TS1_12600</name>
</gene>
<dbReference type="InterPro" id="IPR047793">
    <property type="entry name" value="LiaF_C"/>
</dbReference>
<dbReference type="InterPro" id="IPR016975">
    <property type="entry name" value="Cell_wall_LiaF"/>
</dbReference>
<evidence type="ECO:0000256" key="2">
    <source>
        <dbReference type="SAM" id="Phobius"/>
    </source>
</evidence>
<evidence type="ECO:0000313" key="5">
    <source>
        <dbReference type="Proteomes" id="UP000683139"/>
    </source>
</evidence>
<dbReference type="Proteomes" id="UP000683139">
    <property type="component" value="Unassembled WGS sequence"/>
</dbReference>
<proteinExistence type="predicted"/>